<dbReference type="InterPro" id="IPR032534">
    <property type="entry name" value="EcxA_zinc-bd"/>
</dbReference>
<feature type="region of interest" description="Disordered" evidence="1">
    <location>
        <begin position="31"/>
        <end position="57"/>
    </location>
</feature>
<dbReference type="Pfam" id="PF17162">
    <property type="entry name" value="DUF5118"/>
    <property type="match status" value="1"/>
</dbReference>
<proteinExistence type="predicted"/>
<sequence length="840" mass="96120">MMQRRTGSFAALLLCAVMSIGSMAMAQKHKKDTTTAVPATDKNNADSLKKKSGPQPVKKYEEVITKDMRSSKGFITVHTKEDKYYFEIPFSLFGRYIMTVNRIAKASVDMRNGPWGLAGDEIGEAIYSFERGPSNKLFMRRLSFTEYTSDSSKAMFNAVQKNNVQPIAYAFPIAAFNTDSTALVIDVTDLLNSDNEILYFYNDKIKQRAGVSGQQNDRSYIKYVHTYATNLEIRALKTYAAGLNPSGPNYSMELNSSFVLLPEKPMQGRLLDERVGYFATGFRDFDANPQGVKEVIYAKRWRLEPKPADVEKYKRGELVEPVKPIVFYIDPATPKKWVPYLIQGVNDWQSAFEGAGFKNAVYARMAPTEQEDSTWSLDDASHSAIIYRPSQIMNAMGPSVADPRSGEIIESHIFWYHNVMKLLHDWYLVQCAAVDPRARKREFDDELMGQLIRFVSSHEVGHTLGLRHNFGASSTVPVDSLRNKRWVEKYGHTPSIMDYARFNYVAQPEDNIGEAGLFPRINDYDKWAIAWGYRWHPEYKSPWEEQLAFTKMVTDSLRKNHRLFFGNEMEPADPRSQNEDLGDNAMKAGMYGIKNLKRILPQLAVWTTAPEEESDAVKSMLGVVWSQYVTYTGHVIKYIGGAYHTPKVGAEPGPVEEIVPRAKQLEAMEFLKKEFFTTPMWLNEKSLIERCQVNFAQELSELQISGISTLVSRHRLSRLLTAEIEEGKKAYGVQEFLTDMDKAIYTELYQGKNVDVYRRNLQQTYLNRMLEQAFAPDDQYTVMMGAFHPTFSDLQGIFRDELQKQQALFKKNMLNPALDNMTRIHLREMSDKITRKFAIK</sequence>
<keyword evidence="7" id="KW-1185">Reference proteome</keyword>
<dbReference type="EMBL" id="FOBB01000002">
    <property type="protein sequence ID" value="SEL32363.1"/>
    <property type="molecule type" value="Genomic_DNA"/>
</dbReference>
<dbReference type="InterPro" id="IPR033413">
    <property type="entry name" value="DUF5117"/>
</dbReference>
<organism evidence="6 7">
    <name type="scientific">Chitinophaga rupis</name>
    <dbReference type="NCBI Taxonomy" id="573321"/>
    <lineage>
        <taxon>Bacteria</taxon>
        <taxon>Pseudomonadati</taxon>
        <taxon>Bacteroidota</taxon>
        <taxon>Chitinophagia</taxon>
        <taxon>Chitinophagales</taxon>
        <taxon>Chitinophagaceae</taxon>
        <taxon>Chitinophaga</taxon>
    </lineage>
</organism>
<feature type="chain" id="PRO_5011720410" description="Zinc-dependent metalloprotease" evidence="2">
    <location>
        <begin position="27"/>
        <end position="840"/>
    </location>
</feature>
<dbReference type="CDD" id="cd04276">
    <property type="entry name" value="ZnMc_MMP_like_2"/>
    <property type="match status" value="1"/>
</dbReference>
<gene>
    <name evidence="6" type="ORF">SAMN04488505_10230</name>
</gene>
<dbReference type="PANTHER" id="PTHR38478:SF1">
    <property type="entry name" value="ZINC DEPENDENT METALLOPROTEASE DOMAIN LIPOPROTEIN"/>
    <property type="match status" value="1"/>
</dbReference>
<reference evidence="6 7" key="1">
    <citation type="submission" date="2016-10" db="EMBL/GenBank/DDBJ databases">
        <authorList>
            <person name="de Groot N.N."/>
        </authorList>
    </citation>
    <scope>NUCLEOTIDE SEQUENCE [LARGE SCALE GENOMIC DNA]</scope>
    <source>
        <strain evidence="6 7">DSM 21039</strain>
    </source>
</reference>
<feature type="domain" description="EcxA zinc-binding" evidence="3">
    <location>
        <begin position="441"/>
        <end position="750"/>
    </location>
</feature>
<evidence type="ECO:0000259" key="4">
    <source>
        <dbReference type="Pfam" id="PF17148"/>
    </source>
</evidence>
<protein>
    <recommendedName>
        <fullName evidence="8">Zinc-dependent metalloprotease</fullName>
    </recommendedName>
</protein>
<evidence type="ECO:0000256" key="1">
    <source>
        <dbReference type="SAM" id="MobiDB-lite"/>
    </source>
</evidence>
<dbReference type="RefSeq" id="WP_202909175.1">
    <property type="nucleotide sequence ID" value="NZ_FOBB01000002.1"/>
</dbReference>
<evidence type="ECO:0000259" key="5">
    <source>
        <dbReference type="Pfam" id="PF17162"/>
    </source>
</evidence>
<dbReference type="STRING" id="573321.SAMN04488505_10230"/>
<name>A0A1H7P9E5_9BACT</name>
<evidence type="ECO:0000256" key="2">
    <source>
        <dbReference type="SAM" id="SignalP"/>
    </source>
</evidence>
<feature type="domain" description="DUF5118" evidence="5">
    <location>
        <begin position="58"/>
        <end position="105"/>
    </location>
</feature>
<dbReference type="Pfam" id="PF17148">
    <property type="entry name" value="DUF5117"/>
    <property type="match status" value="1"/>
</dbReference>
<evidence type="ECO:0008006" key="8">
    <source>
        <dbReference type="Google" id="ProtNLM"/>
    </source>
</evidence>
<dbReference type="AlphaFoldDB" id="A0A1H7P9E5"/>
<dbReference type="Pfam" id="PF16313">
    <property type="entry name" value="DUF4953"/>
    <property type="match status" value="1"/>
</dbReference>
<evidence type="ECO:0000259" key="3">
    <source>
        <dbReference type="Pfam" id="PF16313"/>
    </source>
</evidence>
<accession>A0A1H7P9E5</accession>
<evidence type="ECO:0000313" key="6">
    <source>
        <dbReference type="EMBL" id="SEL32363.1"/>
    </source>
</evidence>
<dbReference type="InterPro" id="IPR034032">
    <property type="entry name" value="Zn_MMP-like_bac"/>
</dbReference>
<dbReference type="InterPro" id="IPR033428">
    <property type="entry name" value="DUF5118"/>
</dbReference>
<dbReference type="Proteomes" id="UP000198984">
    <property type="component" value="Unassembled WGS sequence"/>
</dbReference>
<dbReference type="SUPFAM" id="SSF55486">
    <property type="entry name" value="Metalloproteases ('zincins'), catalytic domain"/>
    <property type="match status" value="1"/>
</dbReference>
<keyword evidence="2" id="KW-0732">Signal</keyword>
<dbReference type="PANTHER" id="PTHR38478">
    <property type="entry name" value="PEPTIDASE M1A AND M12B"/>
    <property type="match status" value="1"/>
</dbReference>
<feature type="signal peptide" evidence="2">
    <location>
        <begin position="1"/>
        <end position="26"/>
    </location>
</feature>
<feature type="domain" description="DUF5117" evidence="4">
    <location>
        <begin position="119"/>
        <end position="306"/>
    </location>
</feature>
<evidence type="ECO:0000313" key="7">
    <source>
        <dbReference type="Proteomes" id="UP000198984"/>
    </source>
</evidence>